<feature type="region of interest" description="Disordered" evidence="1">
    <location>
        <begin position="226"/>
        <end position="250"/>
    </location>
</feature>
<reference evidence="4 5" key="1">
    <citation type="submission" date="2021-08" db="EMBL/GenBank/DDBJ databases">
        <authorList>
            <person name="Peeters C."/>
        </authorList>
    </citation>
    <scope>NUCLEOTIDE SEQUENCE [LARGE SCALE GENOMIC DNA]</scope>
    <source>
        <strain evidence="4 5">LMG 32289</strain>
    </source>
</reference>
<evidence type="ECO:0000256" key="1">
    <source>
        <dbReference type="SAM" id="MobiDB-lite"/>
    </source>
</evidence>
<evidence type="ECO:0000313" key="5">
    <source>
        <dbReference type="Proteomes" id="UP000706525"/>
    </source>
</evidence>
<evidence type="ECO:0000256" key="2">
    <source>
        <dbReference type="SAM" id="SignalP"/>
    </source>
</evidence>
<dbReference type="SUPFAM" id="SSF55797">
    <property type="entry name" value="PR-1-like"/>
    <property type="match status" value="1"/>
</dbReference>
<comment type="caution">
    <text evidence="4">The sequence shown here is derived from an EMBL/GenBank/DDBJ whole genome shotgun (WGS) entry which is preliminary data.</text>
</comment>
<evidence type="ECO:0000313" key="4">
    <source>
        <dbReference type="EMBL" id="CAG9166677.1"/>
    </source>
</evidence>
<name>A0ABM8WH15_9BURK</name>
<accession>A0ABM8WH15</accession>
<protein>
    <recommendedName>
        <fullName evidence="3">SCP domain-containing protein</fullName>
    </recommendedName>
</protein>
<keyword evidence="5" id="KW-1185">Reference proteome</keyword>
<dbReference type="InterPro" id="IPR014044">
    <property type="entry name" value="CAP_dom"/>
</dbReference>
<feature type="chain" id="PRO_5047394439" description="SCP domain-containing protein" evidence="2">
    <location>
        <begin position="24"/>
        <end position="352"/>
    </location>
</feature>
<gene>
    <name evidence="4" type="ORF">LMG32289_01128</name>
</gene>
<evidence type="ECO:0000259" key="3">
    <source>
        <dbReference type="Pfam" id="PF00188"/>
    </source>
</evidence>
<feature type="signal peptide" evidence="2">
    <location>
        <begin position="1"/>
        <end position="23"/>
    </location>
</feature>
<dbReference type="Pfam" id="PF00188">
    <property type="entry name" value="CAP"/>
    <property type="match status" value="1"/>
</dbReference>
<dbReference type="InterPro" id="IPR035940">
    <property type="entry name" value="CAP_sf"/>
</dbReference>
<dbReference type="CDD" id="cd05379">
    <property type="entry name" value="CAP_bacterial"/>
    <property type="match status" value="1"/>
</dbReference>
<dbReference type="Gene3D" id="3.40.33.10">
    <property type="entry name" value="CAP"/>
    <property type="match status" value="1"/>
</dbReference>
<organism evidence="4 5">
    <name type="scientific">Cupriavidus pampae</name>
    <dbReference type="NCBI Taxonomy" id="659251"/>
    <lineage>
        <taxon>Bacteria</taxon>
        <taxon>Pseudomonadati</taxon>
        <taxon>Pseudomonadota</taxon>
        <taxon>Betaproteobacteria</taxon>
        <taxon>Burkholderiales</taxon>
        <taxon>Burkholderiaceae</taxon>
        <taxon>Cupriavidus</taxon>
    </lineage>
</organism>
<feature type="domain" description="SCP" evidence="3">
    <location>
        <begin position="66"/>
        <end position="192"/>
    </location>
</feature>
<keyword evidence="2" id="KW-0732">Signal</keyword>
<dbReference type="EMBL" id="CAJZAG010000002">
    <property type="protein sequence ID" value="CAG9166677.1"/>
    <property type="molecule type" value="Genomic_DNA"/>
</dbReference>
<dbReference type="Proteomes" id="UP000706525">
    <property type="component" value="Unassembled WGS sequence"/>
</dbReference>
<proteinExistence type="predicted"/>
<sequence>MNKKAFCTAALAASALWSGVAAASATVSETPSAAQSTAAPADLALQISVGEPSYAAGSGHLALFMAINSLRQELGVGLLRQDTSLDTAAQAHAAYLSSNNLSQHDEAAEHPDFYGASPLLRARKAGAPAAQWVGEAVAAAKGGNDNDIGQRCFRQWYHTVYHLQSLVGNQESVGVGYSQRGSLGLNLCVLNFGTLTAAQADPAPNGVPYVGGQQFDAKTIVTVPRSGETDVDPSFNGDSESPDPAPDLKTPGRPLMVYANGAFGEVLSVGAFKVVDSSGAEVPARLLVSLGAKASGSDGVADAFVRNNAAFLLPIAPLAARETYTATFSGTRAGTPVNLSWSFKTARASAQW</sequence>